<dbReference type="PROSITE" id="PS01162">
    <property type="entry name" value="QOR_ZETA_CRYSTAL"/>
    <property type="match status" value="1"/>
</dbReference>
<dbReference type="InterPro" id="IPR011032">
    <property type="entry name" value="GroES-like_sf"/>
</dbReference>
<evidence type="ECO:0000259" key="3">
    <source>
        <dbReference type="SMART" id="SM00829"/>
    </source>
</evidence>
<gene>
    <name evidence="4" type="primary">ZTA1</name>
    <name evidence="4" type="ORF">LTR24_000717</name>
</gene>
<evidence type="ECO:0000256" key="2">
    <source>
        <dbReference type="ARBA" id="ARBA00023002"/>
    </source>
</evidence>
<organism evidence="4 5">
    <name type="scientific">Lithohypha guttulata</name>
    <dbReference type="NCBI Taxonomy" id="1690604"/>
    <lineage>
        <taxon>Eukaryota</taxon>
        <taxon>Fungi</taxon>
        <taxon>Dikarya</taxon>
        <taxon>Ascomycota</taxon>
        <taxon>Pezizomycotina</taxon>
        <taxon>Eurotiomycetes</taxon>
        <taxon>Chaetothyriomycetidae</taxon>
        <taxon>Chaetothyriales</taxon>
        <taxon>Trichomeriaceae</taxon>
        <taxon>Lithohypha</taxon>
    </lineage>
</organism>
<keyword evidence="1" id="KW-0521">NADP</keyword>
<dbReference type="PANTHER" id="PTHR48106:SF13">
    <property type="entry name" value="QUINONE OXIDOREDUCTASE-RELATED"/>
    <property type="match status" value="1"/>
</dbReference>
<dbReference type="SUPFAM" id="SSF51735">
    <property type="entry name" value="NAD(P)-binding Rossmann-fold domains"/>
    <property type="match status" value="1"/>
</dbReference>
<dbReference type="EC" id="1.6.5.5" evidence="4"/>
<evidence type="ECO:0000313" key="4">
    <source>
        <dbReference type="EMBL" id="KAK5100870.1"/>
    </source>
</evidence>
<accession>A0ABR0KMR4</accession>
<keyword evidence="2 4" id="KW-0560">Oxidoreductase</keyword>
<dbReference type="GO" id="GO:0003960">
    <property type="term" value="F:quinone reductase (NADPH) activity"/>
    <property type="evidence" value="ECO:0007669"/>
    <property type="project" value="UniProtKB-EC"/>
</dbReference>
<dbReference type="InterPro" id="IPR047618">
    <property type="entry name" value="QOR-like"/>
</dbReference>
<dbReference type="InterPro" id="IPR002364">
    <property type="entry name" value="Quin_OxRdtase/zeta-crystal_CS"/>
</dbReference>
<dbReference type="CDD" id="cd05286">
    <property type="entry name" value="QOR2"/>
    <property type="match status" value="1"/>
</dbReference>
<dbReference type="PANTHER" id="PTHR48106">
    <property type="entry name" value="QUINONE OXIDOREDUCTASE PIG3-RELATED"/>
    <property type="match status" value="1"/>
</dbReference>
<dbReference type="InterPro" id="IPR013149">
    <property type="entry name" value="ADH-like_C"/>
</dbReference>
<dbReference type="InterPro" id="IPR036291">
    <property type="entry name" value="NAD(P)-bd_dom_sf"/>
</dbReference>
<comment type="caution">
    <text evidence="4">The sequence shown here is derived from an EMBL/GenBank/DDBJ whole genome shotgun (WGS) entry which is preliminary data.</text>
</comment>
<dbReference type="Gene3D" id="3.40.50.720">
    <property type="entry name" value="NAD(P)-binding Rossmann-like Domain"/>
    <property type="match status" value="1"/>
</dbReference>
<dbReference type="EMBL" id="JAVRRG010000005">
    <property type="protein sequence ID" value="KAK5100870.1"/>
    <property type="molecule type" value="Genomic_DNA"/>
</dbReference>
<dbReference type="Proteomes" id="UP001345013">
    <property type="component" value="Unassembled WGS sequence"/>
</dbReference>
<name>A0ABR0KMR4_9EURO</name>
<evidence type="ECO:0000313" key="5">
    <source>
        <dbReference type="Proteomes" id="UP001345013"/>
    </source>
</evidence>
<dbReference type="Pfam" id="PF00107">
    <property type="entry name" value="ADH_zinc_N"/>
    <property type="match status" value="1"/>
</dbReference>
<sequence length="289" mass="31620">MSSVPSTMKAVVCDKTGGPEVLRYTEDQTVPKPGESEVLVKNKYGGINYIDTYFRTGSYAEYTSVSADRVVKLPSGLSEEDVLGSFLMGMTALSLVKEAYEVKKGDTILVHAAAGGVGLLMGQILKDLGATAIGTASTKDKCDRAKEHGYAHMINYKDIPDWVAEVKKIAPEGVNCVYDSVGKTTWEGSLEAVKRKGSVIYFGNASGPLPPMNIAVLAKKNTKIMRATLMQYVVTRDELEYYSNLLFDYLRDGKLKVNIHKVYDLTDVQQAHKDLEGRLTSGKLLIKTS</sequence>
<dbReference type="SUPFAM" id="SSF50129">
    <property type="entry name" value="GroES-like"/>
    <property type="match status" value="1"/>
</dbReference>
<protein>
    <submittedName>
        <fullName evidence="4">NADPH:quinone reductase</fullName>
        <ecNumber evidence="4">1.6.5.5</ecNumber>
    </submittedName>
</protein>
<dbReference type="Gene3D" id="3.90.180.10">
    <property type="entry name" value="Medium-chain alcohol dehydrogenases, catalytic domain"/>
    <property type="match status" value="2"/>
</dbReference>
<feature type="domain" description="Enoyl reductase (ER)" evidence="3">
    <location>
        <begin position="17"/>
        <end position="286"/>
    </location>
</feature>
<proteinExistence type="predicted"/>
<reference evidence="4 5" key="1">
    <citation type="submission" date="2023-08" db="EMBL/GenBank/DDBJ databases">
        <title>Black Yeasts Isolated from many extreme environments.</title>
        <authorList>
            <person name="Coleine C."/>
            <person name="Stajich J.E."/>
            <person name="Selbmann L."/>
        </authorList>
    </citation>
    <scope>NUCLEOTIDE SEQUENCE [LARGE SCALE GENOMIC DNA]</scope>
    <source>
        <strain evidence="4 5">CCFEE 5885</strain>
    </source>
</reference>
<dbReference type="SMART" id="SM00829">
    <property type="entry name" value="PKS_ER"/>
    <property type="match status" value="1"/>
</dbReference>
<dbReference type="InterPro" id="IPR020843">
    <property type="entry name" value="ER"/>
</dbReference>
<evidence type="ECO:0000256" key="1">
    <source>
        <dbReference type="ARBA" id="ARBA00022857"/>
    </source>
</evidence>
<keyword evidence="5" id="KW-1185">Reference proteome</keyword>